<sequence length="132" mass="14520">EHRAVEHRPRRGSGRHHRRHRPVLRPLRPAGGPRARRRGEPAVHRGRRRVAARAALPARDGDEHRRPAPLRRRRPPRPGRRGGAAGAPGGPPRGGARADPPHRGRAGRGRDQDRGLPRAGRHRRARAGGAAV</sequence>
<feature type="region of interest" description="Disordered" evidence="1">
    <location>
        <begin position="1"/>
        <end position="132"/>
    </location>
</feature>
<reference evidence="2" key="1">
    <citation type="submission" date="2020-02" db="EMBL/GenBank/DDBJ databases">
        <authorList>
            <person name="Meier V. D."/>
        </authorList>
    </citation>
    <scope>NUCLEOTIDE SEQUENCE</scope>
    <source>
        <strain evidence="2">AVDCRST_MAG35</strain>
    </source>
</reference>
<name>A0A6J4Q971_9ACTN</name>
<proteinExistence type="predicted"/>
<dbReference type="EMBL" id="CADCUY010000526">
    <property type="protein sequence ID" value="CAA9431379.1"/>
    <property type="molecule type" value="Genomic_DNA"/>
</dbReference>
<evidence type="ECO:0000256" key="1">
    <source>
        <dbReference type="SAM" id="MobiDB-lite"/>
    </source>
</evidence>
<feature type="compositionally biased region" description="Low complexity" evidence="1">
    <location>
        <begin position="24"/>
        <end position="33"/>
    </location>
</feature>
<feature type="non-terminal residue" evidence="2">
    <location>
        <position position="1"/>
    </location>
</feature>
<organism evidence="2">
    <name type="scientific">uncultured Quadrisphaera sp</name>
    <dbReference type="NCBI Taxonomy" id="904978"/>
    <lineage>
        <taxon>Bacteria</taxon>
        <taxon>Bacillati</taxon>
        <taxon>Actinomycetota</taxon>
        <taxon>Actinomycetes</taxon>
        <taxon>Kineosporiales</taxon>
        <taxon>Kineosporiaceae</taxon>
        <taxon>Quadrisphaera</taxon>
        <taxon>environmental samples</taxon>
    </lineage>
</organism>
<feature type="compositionally biased region" description="Basic residues" evidence="1">
    <location>
        <begin position="8"/>
        <end position="23"/>
    </location>
</feature>
<protein>
    <submittedName>
        <fullName evidence="2">Transcriptional regulator, MerR family</fullName>
    </submittedName>
</protein>
<evidence type="ECO:0000313" key="2">
    <source>
        <dbReference type="EMBL" id="CAA9431379.1"/>
    </source>
</evidence>
<gene>
    <name evidence="2" type="ORF">AVDCRST_MAG35-2634</name>
</gene>
<feature type="non-terminal residue" evidence="2">
    <location>
        <position position="132"/>
    </location>
</feature>
<dbReference type="AlphaFoldDB" id="A0A6J4Q971"/>
<feature type="compositionally biased region" description="Basic residues" evidence="1">
    <location>
        <begin position="67"/>
        <end position="80"/>
    </location>
</feature>
<accession>A0A6J4Q971</accession>